<feature type="region of interest" description="Disordered" evidence="2">
    <location>
        <begin position="27"/>
        <end position="68"/>
    </location>
</feature>
<dbReference type="InterPro" id="IPR001841">
    <property type="entry name" value="Znf_RING"/>
</dbReference>
<dbReference type="PANTHER" id="PTHR22765:SF183">
    <property type="entry name" value="OS06G0534800 PROTEIN"/>
    <property type="match status" value="1"/>
</dbReference>
<dbReference type="InterPro" id="IPR051826">
    <property type="entry name" value="E3_ubiquitin-ligase_domain"/>
</dbReference>
<comment type="caution">
    <text evidence="4">The sequence shown here is derived from an EMBL/GenBank/DDBJ whole genome shotgun (WGS) entry which is preliminary data.</text>
</comment>
<dbReference type="AlphaFoldDB" id="A0AAW2RB83"/>
<accession>A0AAW2RB83</accession>
<gene>
    <name evidence="4" type="ORF">Scaly_0806200</name>
</gene>
<keyword evidence="1" id="KW-0863">Zinc-finger</keyword>
<dbReference type="InterPro" id="IPR013083">
    <property type="entry name" value="Znf_RING/FYVE/PHD"/>
</dbReference>
<reference evidence="4" key="2">
    <citation type="journal article" date="2024" name="Plant">
        <title>Genomic evolution and insights into agronomic trait innovations of Sesamum species.</title>
        <authorList>
            <person name="Miao H."/>
            <person name="Wang L."/>
            <person name="Qu L."/>
            <person name="Liu H."/>
            <person name="Sun Y."/>
            <person name="Le M."/>
            <person name="Wang Q."/>
            <person name="Wei S."/>
            <person name="Zheng Y."/>
            <person name="Lin W."/>
            <person name="Duan Y."/>
            <person name="Cao H."/>
            <person name="Xiong S."/>
            <person name="Wang X."/>
            <person name="Wei L."/>
            <person name="Li C."/>
            <person name="Ma Q."/>
            <person name="Ju M."/>
            <person name="Zhao R."/>
            <person name="Li G."/>
            <person name="Mu C."/>
            <person name="Tian Q."/>
            <person name="Mei H."/>
            <person name="Zhang T."/>
            <person name="Gao T."/>
            <person name="Zhang H."/>
        </authorList>
    </citation>
    <scope>NUCLEOTIDE SEQUENCE</scope>
    <source>
        <strain evidence="4">KEN8</strain>
    </source>
</reference>
<keyword evidence="1" id="KW-0862">Zinc</keyword>
<feature type="domain" description="RING-type" evidence="3">
    <location>
        <begin position="237"/>
        <end position="278"/>
    </location>
</feature>
<evidence type="ECO:0000313" key="4">
    <source>
        <dbReference type="EMBL" id="KAL0376886.1"/>
    </source>
</evidence>
<organism evidence="4">
    <name type="scientific">Sesamum calycinum</name>
    <dbReference type="NCBI Taxonomy" id="2727403"/>
    <lineage>
        <taxon>Eukaryota</taxon>
        <taxon>Viridiplantae</taxon>
        <taxon>Streptophyta</taxon>
        <taxon>Embryophyta</taxon>
        <taxon>Tracheophyta</taxon>
        <taxon>Spermatophyta</taxon>
        <taxon>Magnoliopsida</taxon>
        <taxon>eudicotyledons</taxon>
        <taxon>Gunneridae</taxon>
        <taxon>Pentapetalae</taxon>
        <taxon>asterids</taxon>
        <taxon>lamiids</taxon>
        <taxon>Lamiales</taxon>
        <taxon>Pedaliaceae</taxon>
        <taxon>Sesamum</taxon>
    </lineage>
</organism>
<evidence type="ECO:0000259" key="3">
    <source>
        <dbReference type="PROSITE" id="PS50089"/>
    </source>
</evidence>
<evidence type="ECO:0000256" key="1">
    <source>
        <dbReference type="PROSITE-ProRule" id="PRU00175"/>
    </source>
</evidence>
<dbReference type="SMART" id="SM00184">
    <property type="entry name" value="RING"/>
    <property type="match status" value="1"/>
</dbReference>
<feature type="region of interest" description="Disordered" evidence="2">
    <location>
        <begin position="107"/>
        <end position="208"/>
    </location>
</feature>
<dbReference type="GO" id="GO:0006511">
    <property type="term" value="P:ubiquitin-dependent protein catabolic process"/>
    <property type="evidence" value="ECO:0007669"/>
    <property type="project" value="TreeGrafter"/>
</dbReference>
<dbReference type="Pfam" id="PF13639">
    <property type="entry name" value="zf-RING_2"/>
    <property type="match status" value="1"/>
</dbReference>
<protein>
    <submittedName>
        <fullName evidence="4">E3 ubiquitin-protein ligase ZN</fullName>
    </submittedName>
</protein>
<dbReference type="EMBL" id="JACGWM010000004">
    <property type="protein sequence ID" value="KAL0376886.1"/>
    <property type="molecule type" value="Genomic_DNA"/>
</dbReference>
<keyword evidence="1" id="KW-0479">Metal-binding</keyword>
<dbReference type="GO" id="GO:0016020">
    <property type="term" value="C:membrane"/>
    <property type="evidence" value="ECO:0007669"/>
    <property type="project" value="TreeGrafter"/>
</dbReference>
<evidence type="ECO:0000256" key="2">
    <source>
        <dbReference type="SAM" id="MobiDB-lite"/>
    </source>
</evidence>
<feature type="compositionally biased region" description="Basic and acidic residues" evidence="2">
    <location>
        <begin position="107"/>
        <end position="121"/>
    </location>
</feature>
<dbReference type="PROSITE" id="PS50089">
    <property type="entry name" value="ZF_RING_2"/>
    <property type="match status" value="1"/>
</dbReference>
<dbReference type="PANTHER" id="PTHR22765">
    <property type="entry name" value="RING FINGER AND PROTEASE ASSOCIATED DOMAIN-CONTAINING"/>
    <property type="match status" value="1"/>
</dbReference>
<proteinExistence type="predicted"/>
<dbReference type="SUPFAM" id="SSF57850">
    <property type="entry name" value="RING/U-box"/>
    <property type="match status" value="1"/>
</dbReference>
<feature type="compositionally biased region" description="Low complexity" evidence="2">
    <location>
        <begin position="159"/>
        <end position="168"/>
    </location>
</feature>
<sequence length="282" mass="31806">MRYNNSGSMESIPMPVSIDIREFIADDNNSRTVKGKGVVTQPPPKETDPGNKRLHSRSFRSSSEKVVETSYYTRNAGKSIEEPGDWRSKRNGTRKMNISSFVVEKLVPRHASEDHKDKDVHVQPLRQSTSHPRAQPGQLDGHCSVVTTLTTKQSKDPPQGLLRGSLRSNSRRQRQSQPSSNRPRRRSQARASTSRRMTRLRGRFPGQPCSLLPTRGGNFLFPSNMDADMSDNFEEACAICLETPTIGDTIRHLPCLHKFHKDCIDPWLRRKPSCPVCKSSTT</sequence>
<dbReference type="Gene3D" id="3.30.40.10">
    <property type="entry name" value="Zinc/RING finger domain, C3HC4 (zinc finger)"/>
    <property type="match status" value="1"/>
</dbReference>
<dbReference type="GO" id="GO:0061630">
    <property type="term" value="F:ubiquitin protein ligase activity"/>
    <property type="evidence" value="ECO:0007669"/>
    <property type="project" value="TreeGrafter"/>
</dbReference>
<name>A0AAW2RB83_9LAMI</name>
<reference evidence="4" key="1">
    <citation type="submission" date="2020-06" db="EMBL/GenBank/DDBJ databases">
        <authorList>
            <person name="Li T."/>
            <person name="Hu X."/>
            <person name="Zhang T."/>
            <person name="Song X."/>
            <person name="Zhang H."/>
            <person name="Dai N."/>
            <person name="Sheng W."/>
            <person name="Hou X."/>
            <person name="Wei L."/>
        </authorList>
    </citation>
    <scope>NUCLEOTIDE SEQUENCE</scope>
    <source>
        <strain evidence="4">KEN8</strain>
        <tissue evidence="4">Leaf</tissue>
    </source>
</reference>
<dbReference type="GO" id="GO:0008270">
    <property type="term" value="F:zinc ion binding"/>
    <property type="evidence" value="ECO:0007669"/>
    <property type="project" value="UniProtKB-KW"/>
</dbReference>
<dbReference type="CDD" id="cd16454">
    <property type="entry name" value="RING-H2_PA-TM-RING"/>
    <property type="match status" value="1"/>
</dbReference>